<keyword evidence="3" id="KW-1185">Reference proteome</keyword>
<dbReference type="Proteomes" id="UP000218890">
    <property type="component" value="Chromosome"/>
</dbReference>
<dbReference type="GO" id="GO:0016117">
    <property type="term" value="P:carotenoid biosynthetic process"/>
    <property type="evidence" value="ECO:0007669"/>
    <property type="project" value="UniProtKB-ARBA"/>
</dbReference>
<evidence type="ECO:0000313" key="2">
    <source>
        <dbReference type="EMBL" id="BAU56849.1"/>
    </source>
</evidence>
<dbReference type="InterPro" id="IPR033904">
    <property type="entry name" value="Trans_IPPS_HH"/>
</dbReference>
<evidence type="ECO:0000313" key="3">
    <source>
        <dbReference type="Proteomes" id="UP000218890"/>
    </source>
</evidence>
<dbReference type="PANTHER" id="PTHR11626:SF2">
    <property type="entry name" value="SQUALENE SYNTHASE"/>
    <property type="match status" value="1"/>
</dbReference>
<dbReference type="InterPro" id="IPR019845">
    <property type="entry name" value="Squalene/phytoene_synthase_CS"/>
</dbReference>
<reference evidence="2" key="1">
    <citation type="submission" date="2016-02" db="EMBL/GenBank/DDBJ databases">
        <title>Halorhodospira halochloris DSM-1059 complete genome, version 2.</title>
        <authorList>
            <person name="Tsukatani Y."/>
        </authorList>
    </citation>
    <scope>NUCLEOTIDE SEQUENCE</scope>
    <source>
        <strain evidence="2">DSM 1059</strain>
    </source>
</reference>
<keyword evidence="1" id="KW-0808">Transferase</keyword>
<evidence type="ECO:0000256" key="1">
    <source>
        <dbReference type="ARBA" id="ARBA00022679"/>
    </source>
</evidence>
<sequence length="363" mass="40487">MQEPSMAQHRGSERARAYRWAVDRAYQDAALPGVSRTFALTIPQLPEALRDTVTNAYLLCRIADTLEDHSALEPGGKQDLFIGLQEVLQGQRQAEDLAKEVGLVLNLNTPTAEQDLVLSLPRVVSVTRGLPEEHQEAVKRCVSIMGGGMARFQRLKSPAGLPDRAAFESYCYYVAGVVGEMLTDLFAMEVESIGERREEMMELGRRFGLGLQATNVIKDVWDDRQRGLCWLPRDVFADVGCDLEPDEDWSADPAFRKGIVRMVAIGTEHMEAARTYIHNVPVSEPGIRRFCAWAATMSFATLRRIHKRPGFVSADQVKISRSQVRRLALWSNYGAERDGAMRMVLAWSGRGLPRPLVKSNGDG</sequence>
<gene>
    <name evidence="2" type="ORF">HH1059_01750</name>
</gene>
<accession>A0A0X8X768</accession>
<organism evidence="2 3">
    <name type="scientific">Halorhodospira halochloris</name>
    <name type="common">Ectothiorhodospira halochloris</name>
    <dbReference type="NCBI Taxonomy" id="1052"/>
    <lineage>
        <taxon>Bacteria</taxon>
        <taxon>Pseudomonadati</taxon>
        <taxon>Pseudomonadota</taxon>
        <taxon>Gammaproteobacteria</taxon>
        <taxon>Chromatiales</taxon>
        <taxon>Ectothiorhodospiraceae</taxon>
        <taxon>Halorhodospira</taxon>
    </lineage>
</organism>
<dbReference type="SUPFAM" id="SSF48576">
    <property type="entry name" value="Terpenoid synthases"/>
    <property type="match status" value="1"/>
</dbReference>
<dbReference type="InterPro" id="IPR002060">
    <property type="entry name" value="Squ/phyt_synthse"/>
</dbReference>
<dbReference type="AlphaFoldDB" id="A0A0X8X768"/>
<dbReference type="InterPro" id="IPR044844">
    <property type="entry name" value="Trans_IPPS_euk-type"/>
</dbReference>
<dbReference type="KEGG" id="hhk:HH1059_01750"/>
<dbReference type="Pfam" id="PF00494">
    <property type="entry name" value="SQS_PSY"/>
    <property type="match status" value="1"/>
</dbReference>
<dbReference type="PROSITE" id="PS01044">
    <property type="entry name" value="SQUALEN_PHYTOEN_SYN_1"/>
    <property type="match status" value="1"/>
</dbReference>
<dbReference type="InterPro" id="IPR008949">
    <property type="entry name" value="Isoprenoid_synthase_dom_sf"/>
</dbReference>
<dbReference type="GO" id="GO:0045338">
    <property type="term" value="P:farnesyl diphosphate metabolic process"/>
    <property type="evidence" value="ECO:0007669"/>
    <property type="project" value="InterPro"/>
</dbReference>
<name>A0A0X8X768_HALHR</name>
<dbReference type="GO" id="GO:0051996">
    <property type="term" value="F:squalene synthase [NAD(P)H] activity"/>
    <property type="evidence" value="ECO:0007669"/>
    <property type="project" value="InterPro"/>
</dbReference>
<dbReference type="EMBL" id="AP017372">
    <property type="protein sequence ID" value="BAU56849.1"/>
    <property type="molecule type" value="Genomic_DNA"/>
</dbReference>
<protein>
    <submittedName>
        <fullName evidence="2">Phytoene synthase</fullName>
    </submittedName>
</protein>
<dbReference type="PANTHER" id="PTHR11626">
    <property type="entry name" value="FARNESYL-DIPHOSPHATE FARNESYLTRANSFERASE"/>
    <property type="match status" value="1"/>
</dbReference>
<dbReference type="SFLD" id="SFLDS00005">
    <property type="entry name" value="Isoprenoid_Synthase_Type_I"/>
    <property type="match status" value="1"/>
</dbReference>
<dbReference type="SFLD" id="SFLDG01018">
    <property type="entry name" value="Squalene/Phytoene_Synthase_Lik"/>
    <property type="match status" value="1"/>
</dbReference>
<dbReference type="CDD" id="cd00683">
    <property type="entry name" value="Trans_IPPS_HH"/>
    <property type="match status" value="1"/>
</dbReference>
<proteinExistence type="predicted"/>
<dbReference type="Gene3D" id="1.10.600.10">
    <property type="entry name" value="Farnesyl Diphosphate Synthase"/>
    <property type="match status" value="1"/>
</dbReference>